<name>A0ABN8S8B0_9CNID</name>
<dbReference type="EMBL" id="CALNXK010000457">
    <property type="protein sequence ID" value="CAH3186049.1"/>
    <property type="molecule type" value="Genomic_DNA"/>
</dbReference>
<proteinExistence type="predicted"/>
<accession>A0ABN8S8B0</accession>
<reference evidence="1 2" key="1">
    <citation type="submission" date="2022-05" db="EMBL/GenBank/DDBJ databases">
        <authorList>
            <consortium name="Genoscope - CEA"/>
            <person name="William W."/>
        </authorList>
    </citation>
    <scope>NUCLEOTIDE SEQUENCE [LARGE SCALE GENOMIC DNA]</scope>
</reference>
<gene>
    <name evidence="1" type="ORF">PLOB_00033846</name>
</gene>
<evidence type="ECO:0000313" key="1">
    <source>
        <dbReference type="EMBL" id="CAH3186049.1"/>
    </source>
</evidence>
<evidence type="ECO:0000313" key="2">
    <source>
        <dbReference type="Proteomes" id="UP001159405"/>
    </source>
</evidence>
<sequence>MRTIESFEVYVDPIQEVIEDLLLPTLFGQSEPLPNEVRRLATLATGQGGLGIPDLESEAPQQFAASRLITTAHVDSIASQSSIMVPGEISTEELKRHQQSLKRASAKEKMDSIDSSPSPGLLRLVNQSRDKGASSWLNAMPLADKGLAFNKQEFRDSLRLRYNLPLVDLPSHCICGDKFPVSHALSCKKGGFVAQRHDGVRNFHRQDDVEIEPRLQPLDNERFHLRSAVTSSEARLDIKAGSFWARGVTAFFDVRVTHVNSNCYQSKPTSEVFKEQEEEKKRKYQQRVLDVEMGSFTPLVFGTNGGMGNECQPFLKHLADKIAQKDTEPYHVVITWLRTQISFELLRSVHAYVRGSRTPFRSKIEQSLDCKINVASADI</sequence>
<keyword evidence="2" id="KW-1185">Reference proteome</keyword>
<organism evidence="1 2">
    <name type="scientific">Porites lobata</name>
    <dbReference type="NCBI Taxonomy" id="104759"/>
    <lineage>
        <taxon>Eukaryota</taxon>
        <taxon>Metazoa</taxon>
        <taxon>Cnidaria</taxon>
        <taxon>Anthozoa</taxon>
        <taxon>Hexacorallia</taxon>
        <taxon>Scleractinia</taxon>
        <taxon>Fungiina</taxon>
        <taxon>Poritidae</taxon>
        <taxon>Porites</taxon>
    </lineage>
</organism>
<comment type="caution">
    <text evidence="1">The sequence shown here is derived from an EMBL/GenBank/DDBJ whole genome shotgun (WGS) entry which is preliminary data.</text>
</comment>
<dbReference type="Proteomes" id="UP001159405">
    <property type="component" value="Unassembled WGS sequence"/>
</dbReference>
<protein>
    <submittedName>
        <fullName evidence="1">Uncharacterized protein</fullName>
    </submittedName>
</protein>